<evidence type="ECO:0000313" key="1">
    <source>
        <dbReference type="EMBL" id="SVE40105.1"/>
    </source>
</evidence>
<reference evidence="1" key="1">
    <citation type="submission" date="2018-05" db="EMBL/GenBank/DDBJ databases">
        <authorList>
            <person name="Lanie J.A."/>
            <person name="Ng W.-L."/>
            <person name="Kazmierczak K.M."/>
            <person name="Andrzejewski T.M."/>
            <person name="Davidsen T.M."/>
            <person name="Wayne K.J."/>
            <person name="Tettelin H."/>
            <person name="Glass J.I."/>
            <person name="Rusch D."/>
            <person name="Podicherti R."/>
            <person name="Tsui H.-C.T."/>
            <person name="Winkler M.E."/>
        </authorList>
    </citation>
    <scope>NUCLEOTIDE SEQUENCE</scope>
</reference>
<proteinExistence type="predicted"/>
<protein>
    <submittedName>
        <fullName evidence="1">Uncharacterized protein</fullName>
    </submittedName>
</protein>
<gene>
    <name evidence="1" type="ORF">METZ01_LOCUS492959</name>
</gene>
<accession>A0A383D761</accession>
<name>A0A383D761_9ZZZZ</name>
<sequence>MLFFFVFTKRGAIKDLSIFNELQVGHFKYFDFFNFSNS</sequence>
<dbReference type="EMBL" id="UINC01214741">
    <property type="protein sequence ID" value="SVE40105.1"/>
    <property type="molecule type" value="Genomic_DNA"/>
</dbReference>
<organism evidence="1">
    <name type="scientific">marine metagenome</name>
    <dbReference type="NCBI Taxonomy" id="408172"/>
    <lineage>
        <taxon>unclassified sequences</taxon>
        <taxon>metagenomes</taxon>
        <taxon>ecological metagenomes</taxon>
    </lineage>
</organism>
<feature type="non-terminal residue" evidence="1">
    <location>
        <position position="38"/>
    </location>
</feature>
<dbReference type="AlphaFoldDB" id="A0A383D761"/>